<feature type="domain" description="Alanine racemase N-terminal" evidence="1">
    <location>
        <begin position="25"/>
        <end position="272"/>
    </location>
</feature>
<dbReference type="SUPFAM" id="SSF51419">
    <property type="entry name" value="PLP-binding barrel"/>
    <property type="match status" value="1"/>
</dbReference>
<dbReference type="EMBL" id="LN831790">
    <property type="protein sequence ID" value="CQR64964.1"/>
    <property type="molecule type" value="Genomic_DNA"/>
</dbReference>
<dbReference type="GO" id="GO:0008721">
    <property type="term" value="F:D-serine ammonia-lyase activity"/>
    <property type="evidence" value="ECO:0007669"/>
    <property type="project" value="TreeGrafter"/>
</dbReference>
<dbReference type="Proteomes" id="UP000035016">
    <property type="component" value="Chromosome Chromosome"/>
</dbReference>
<dbReference type="PANTHER" id="PTHR28004:SF2">
    <property type="entry name" value="D-SERINE DEHYDRATASE"/>
    <property type="match status" value="1"/>
</dbReference>
<accession>A0A0F7VWM9</accession>
<dbReference type="FunFam" id="3.20.20.10:FF:000017">
    <property type="entry name" value="Alanine racemase"/>
    <property type="match status" value="1"/>
</dbReference>
<name>A0A0F7VWM9_STRLW</name>
<dbReference type="KEGG" id="sle:sle_55070"/>
<dbReference type="PANTHER" id="PTHR28004">
    <property type="entry name" value="ZGC:162816-RELATED"/>
    <property type="match status" value="1"/>
</dbReference>
<reference evidence="2 3" key="1">
    <citation type="submission" date="2015-02" db="EMBL/GenBank/DDBJ databases">
        <authorList>
            <person name="Gomez-Escribano P.J."/>
        </authorList>
    </citation>
    <scope>NUCLEOTIDE SEQUENCE [LARGE SCALE GENOMIC DNA]</scope>
    <source>
        <strain evidence="3">C34 (DSM 42122 / NRRL B-24963)</strain>
    </source>
</reference>
<dbReference type="GO" id="GO:0036088">
    <property type="term" value="P:D-serine catabolic process"/>
    <property type="evidence" value="ECO:0007669"/>
    <property type="project" value="TreeGrafter"/>
</dbReference>
<sequence>MTARPADRARYDRATAHLDAPLAIVDLEAFDANADDLVRRAGGKPIRVASKSVRCRALLQRVLAREGFAGVMSFTLAESLWLARSGVDDVLLAYPSADRAGFAELTADPKLAAAVTVLVDDPAQLRLIDEARDGGREVVRVCLELDTSLRLLGGRLRVGARRSPLHSPAHLADLARVVARRPEFRVVGIMAYEGHVAGVGDAVAGRPLRSRAVRLMQAAARRELAARRAEAVRAVRAVVPELEFVNGGGTGSVQHTAAEPAVTEIAAGSGLYLPRLFDNYTSFSGRPAALFAQPVVRRPGVGVVTVLGGGYPASGAAGADRLPEPYLPQGLRYDPQEGAGEVQTPLLGFPADDLLIGDKVWFRHAKAGELCERFDALHLVEGDRVTATVPTYRGEGRTFL</sequence>
<dbReference type="InterPro" id="IPR001608">
    <property type="entry name" value="Ala_racemase_N"/>
</dbReference>
<dbReference type="CDD" id="cd06813">
    <property type="entry name" value="PLPDE_III_DSD_D-TA_like_2"/>
    <property type="match status" value="1"/>
</dbReference>
<dbReference type="InterPro" id="IPR051466">
    <property type="entry name" value="D-amino_acid_metab_enzyme"/>
</dbReference>
<dbReference type="InterPro" id="IPR029066">
    <property type="entry name" value="PLP-binding_barrel"/>
</dbReference>
<evidence type="ECO:0000259" key="1">
    <source>
        <dbReference type="Pfam" id="PF01168"/>
    </source>
</evidence>
<dbReference type="AlphaFoldDB" id="A0A0F7VWM9"/>
<dbReference type="RefSeq" id="WP_029386741.1">
    <property type="nucleotide sequence ID" value="NZ_AZSD01000444.1"/>
</dbReference>
<organism evidence="2 3">
    <name type="scientific">Streptomyces leeuwenhoekii</name>
    <dbReference type="NCBI Taxonomy" id="1437453"/>
    <lineage>
        <taxon>Bacteria</taxon>
        <taxon>Bacillati</taxon>
        <taxon>Actinomycetota</taxon>
        <taxon>Actinomycetes</taxon>
        <taxon>Kitasatosporales</taxon>
        <taxon>Streptomycetaceae</taxon>
        <taxon>Streptomyces</taxon>
    </lineage>
</organism>
<dbReference type="Gene3D" id="3.20.20.10">
    <property type="entry name" value="Alanine racemase"/>
    <property type="match status" value="1"/>
</dbReference>
<dbReference type="Pfam" id="PF01168">
    <property type="entry name" value="Ala_racemase_N"/>
    <property type="match status" value="1"/>
</dbReference>
<proteinExistence type="predicted"/>
<evidence type="ECO:0000313" key="2">
    <source>
        <dbReference type="EMBL" id="CQR64964.1"/>
    </source>
</evidence>
<gene>
    <name evidence="2" type="primary">sle_55070</name>
</gene>
<protein>
    <submittedName>
        <fullName evidence="2">Alanine Racemase Domain-Containing Protein</fullName>
    </submittedName>
</protein>
<evidence type="ECO:0000313" key="3">
    <source>
        <dbReference type="Proteomes" id="UP000035016"/>
    </source>
</evidence>